<keyword evidence="3" id="KW-1185">Reference proteome</keyword>
<dbReference type="AlphaFoldDB" id="A0A494RIG6"/>
<feature type="compositionally biased region" description="Polar residues" evidence="1">
    <location>
        <begin position="14"/>
        <end position="26"/>
    </location>
</feature>
<feature type="compositionally biased region" description="Pro residues" evidence="1">
    <location>
        <begin position="32"/>
        <end position="63"/>
    </location>
</feature>
<feature type="region of interest" description="Disordered" evidence="1">
    <location>
        <begin position="1"/>
        <end position="74"/>
    </location>
</feature>
<reference evidence="2 3" key="1">
    <citation type="submission" date="2018-10" db="EMBL/GenBank/DDBJ databases">
        <title>Complete genome sequence of Brevundimonas naejangsanensis BRV3.</title>
        <authorList>
            <person name="Berrios L."/>
            <person name="Ely B."/>
        </authorList>
    </citation>
    <scope>NUCLEOTIDE SEQUENCE [LARGE SCALE GENOMIC DNA]</scope>
    <source>
        <strain evidence="2 3">BRV3</strain>
    </source>
</reference>
<dbReference type="OrthoDB" id="9767236at2"/>
<evidence type="ECO:0000256" key="1">
    <source>
        <dbReference type="SAM" id="MobiDB-lite"/>
    </source>
</evidence>
<evidence type="ECO:0000313" key="3">
    <source>
        <dbReference type="Proteomes" id="UP000276984"/>
    </source>
</evidence>
<organism evidence="2 3">
    <name type="scientific">Brevundimonas naejangsanensis</name>
    <dbReference type="NCBI Taxonomy" id="588932"/>
    <lineage>
        <taxon>Bacteria</taxon>
        <taxon>Pseudomonadati</taxon>
        <taxon>Pseudomonadota</taxon>
        <taxon>Alphaproteobacteria</taxon>
        <taxon>Caulobacterales</taxon>
        <taxon>Caulobacteraceae</taxon>
        <taxon>Brevundimonas</taxon>
    </lineage>
</organism>
<gene>
    <name evidence="2" type="ORF">D8I30_02840</name>
</gene>
<accession>A0A494RIG6</accession>
<dbReference type="Proteomes" id="UP000276984">
    <property type="component" value="Chromosome"/>
</dbReference>
<sequence>MGAAVLAFSGPAAAQTQQWSSPVTTERWSEAPTPPPPAPPANPTRPAPARPAPDRPNPTPPAPSTGAPYTPQVDADWMAHPRPVTSRAPLPAAMVGRWELWVPGGVWYSQDGAQVLRHHTAGAALNSLTIRPGGAYVWAGRQGRLTEIQPWFAQPGERYFEVRMDSQNRYMARYDAANDRINLFFWGVGGHAARGDRR</sequence>
<name>A0A494RIG6_9CAUL</name>
<evidence type="ECO:0000313" key="2">
    <source>
        <dbReference type="EMBL" id="AYG96248.1"/>
    </source>
</evidence>
<proteinExistence type="predicted"/>
<dbReference type="EMBL" id="CP032707">
    <property type="protein sequence ID" value="AYG96248.1"/>
    <property type="molecule type" value="Genomic_DNA"/>
</dbReference>
<protein>
    <submittedName>
        <fullName evidence="2">Uncharacterized protein</fullName>
    </submittedName>
</protein>